<gene>
    <name evidence="4" type="ORF">EDD42_0779</name>
</gene>
<dbReference type="EMBL" id="RKHL01000001">
    <property type="protein sequence ID" value="ROR80736.1"/>
    <property type="molecule type" value="Genomic_DNA"/>
</dbReference>
<keyword evidence="5" id="KW-1185">Reference proteome</keyword>
<sequence length="140" mass="15299">MQIRPFTSFDTETVIALWHTVGLTRPWNDPAKDIERKSTTQPELFLVAVDADGALVGTAMVGYDGHRGWVHYLAVSPVQQGSGLGRELMAEAERLLIGLGCPKINLMVRTGNDQVIGFYEALGYGTDEVALLSKRLIPDA</sequence>
<dbReference type="Proteomes" id="UP000266915">
    <property type="component" value="Unassembled WGS sequence"/>
</dbReference>
<dbReference type="PROSITE" id="PS51186">
    <property type="entry name" value="GNAT"/>
    <property type="match status" value="1"/>
</dbReference>
<evidence type="ECO:0000313" key="4">
    <source>
        <dbReference type="EMBL" id="ROR80736.1"/>
    </source>
</evidence>
<proteinExistence type="predicted"/>
<keyword evidence="1" id="KW-0808">Transferase</keyword>
<evidence type="ECO:0000259" key="3">
    <source>
        <dbReference type="PROSITE" id="PS51186"/>
    </source>
</evidence>
<dbReference type="CDD" id="cd04301">
    <property type="entry name" value="NAT_SF"/>
    <property type="match status" value="1"/>
</dbReference>
<accession>A0A3N2BZN8</accession>
<evidence type="ECO:0000256" key="1">
    <source>
        <dbReference type="ARBA" id="ARBA00022679"/>
    </source>
</evidence>
<dbReference type="GO" id="GO:0016747">
    <property type="term" value="F:acyltransferase activity, transferring groups other than amino-acyl groups"/>
    <property type="evidence" value="ECO:0007669"/>
    <property type="project" value="InterPro"/>
</dbReference>
<reference evidence="4 5" key="1">
    <citation type="submission" date="2018-11" db="EMBL/GenBank/DDBJ databases">
        <title>Sequencing the genomes of 1000 actinobacteria strains.</title>
        <authorList>
            <person name="Klenk H.-P."/>
        </authorList>
    </citation>
    <scope>NUCLEOTIDE SEQUENCE [LARGE SCALE GENOMIC DNA]</scope>
    <source>
        <strain evidence="4 5">DSM 14012</strain>
    </source>
</reference>
<name>A0A3N2BZN8_9MICO</name>
<dbReference type="Gene3D" id="3.40.630.30">
    <property type="match status" value="1"/>
</dbReference>
<dbReference type="NCBIfam" id="NF002959">
    <property type="entry name" value="PRK03624.1"/>
    <property type="match status" value="1"/>
</dbReference>
<dbReference type="AlphaFoldDB" id="A0A3N2BZN8"/>
<dbReference type="InterPro" id="IPR016181">
    <property type="entry name" value="Acyl_CoA_acyltransferase"/>
</dbReference>
<keyword evidence="2" id="KW-0012">Acyltransferase</keyword>
<dbReference type="PANTHER" id="PTHR43877:SF2">
    <property type="entry name" value="AMINOALKYLPHOSPHONATE N-ACETYLTRANSFERASE-RELATED"/>
    <property type="match status" value="1"/>
</dbReference>
<evidence type="ECO:0000256" key="2">
    <source>
        <dbReference type="ARBA" id="ARBA00023315"/>
    </source>
</evidence>
<comment type="caution">
    <text evidence="4">The sequence shown here is derived from an EMBL/GenBank/DDBJ whole genome shotgun (WGS) entry which is preliminary data.</text>
</comment>
<dbReference type="Pfam" id="PF00583">
    <property type="entry name" value="Acetyltransf_1"/>
    <property type="match status" value="1"/>
</dbReference>
<keyword evidence="4" id="KW-0689">Ribosomal protein</keyword>
<protein>
    <submittedName>
        <fullName evidence="4">Ribosomal protein S18 acetylase RimI-like enzyme</fullName>
    </submittedName>
</protein>
<dbReference type="InterPro" id="IPR000182">
    <property type="entry name" value="GNAT_dom"/>
</dbReference>
<feature type="domain" description="N-acetyltransferase" evidence="3">
    <location>
        <begin position="1"/>
        <end position="140"/>
    </location>
</feature>
<keyword evidence="4" id="KW-0687">Ribonucleoprotein</keyword>
<dbReference type="InterPro" id="IPR050832">
    <property type="entry name" value="Bact_Acetyltransf"/>
</dbReference>
<organism evidence="4 5">
    <name type="scientific">Plantibacter flavus</name>
    <dbReference type="NCBI Taxonomy" id="150123"/>
    <lineage>
        <taxon>Bacteria</taxon>
        <taxon>Bacillati</taxon>
        <taxon>Actinomycetota</taxon>
        <taxon>Actinomycetes</taxon>
        <taxon>Micrococcales</taxon>
        <taxon>Microbacteriaceae</taxon>
        <taxon>Plantibacter</taxon>
    </lineage>
</organism>
<dbReference type="GO" id="GO:0005840">
    <property type="term" value="C:ribosome"/>
    <property type="evidence" value="ECO:0007669"/>
    <property type="project" value="UniProtKB-KW"/>
</dbReference>
<dbReference type="SUPFAM" id="SSF55729">
    <property type="entry name" value="Acyl-CoA N-acyltransferases (Nat)"/>
    <property type="match status" value="1"/>
</dbReference>
<dbReference type="PANTHER" id="PTHR43877">
    <property type="entry name" value="AMINOALKYLPHOSPHONATE N-ACETYLTRANSFERASE-RELATED-RELATED"/>
    <property type="match status" value="1"/>
</dbReference>
<evidence type="ECO:0000313" key="5">
    <source>
        <dbReference type="Proteomes" id="UP000266915"/>
    </source>
</evidence>
<dbReference type="RefSeq" id="WP_085511807.1">
    <property type="nucleotide sequence ID" value="NZ_FXAP01000003.1"/>
</dbReference>